<dbReference type="AlphaFoldDB" id="A0A060CD36"/>
<dbReference type="GO" id="GO:0009312">
    <property type="term" value="P:oligosaccharide biosynthetic process"/>
    <property type="evidence" value="ECO:0007669"/>
    <property type="project" value="InterPro"/>
</dbReference>
<feature type="compositionally biased region" description="Gly residues" evidence="1">
    <location>
        <begin position="111"/>
        <end position="123"/>
    </location>
</feature>
<feature type="region of interest" description="Disordered" evidence="1">
    <location>
        <begin position="111"/>
        <end position="166"/>
    </location>
</feature>
<evidence type="ECO:0000256" key="1">
    <source>
        <dbReference type="SAM" id="MobiDB-lite"/>
    </source>
</evidence>
<feature type="non-terminal residue" evidence="2">
    <location>
        <position position="1"/>
    </location>
</feature>
<dbReference type="SUPFAM" id="SSF53335">
    <property type="entry name" value="S-adenosyl-L-methionine-dependent methyltransferases"/>
    <property type="match status" value="1"/>
</dbReference>
<proteinExistence type="predicted"/>
<dbReference type="InterPro" id="IPR008715">
    <property type="entry name" value="SAM-MeTfrase_NodS-like"/>
</dbReference>
<dbReference type="EMBL" id="KF125800">
    <property type="protein sequence ID" value="AIA93134.1"/>
    <property type="molecule type" value="Genomic_DNA"/>
</dbReference>
<accession>A0A060CD36</accession>
<protein>
    <submittedName>
        <fullName evidence="2">CAZy families GT2 protein</fullName>
    </submittedName>
</protein>
<reference evidence="2" key="1">
    <citation type="journal article" date="2013" name="Environ. Microbiol.">
        <title>Seasonally variable intestinal metagenomes of the red palm weevil (Rhynchophorus ferrugineus).</title>
        <authorList>
            <person name="Jia S."/>
            <person name="Zhang X."/>
            <person name="Zhang G."/>
            <person name="Yin A."/>
            <person name="Zhang S."/>
            <person name="Li F."/>
            <person name="Wang L."/>
            <person name="Zhao D."/>
            <person name="Yun Q."/>
            <person name="Tala"/>
            <person name="Wang J."/>
            <person name="Sun G."/>
            <person name="Baabdullah M."/>
            <person name="Yu X."/>
            <person name="Hu S."/>
            <person name="Al-Mssallem I.S."/>
            <person name="Yu J."/>
        </authorList>
    </citation>
    <scope>NUCLEOTIDE SEQUENCE</scope>
</reference>
<dbReference type="Pfam" id="PF05401">
    <property type="entry name" value="NodS"/>
    <property type="match status" value="1"/>
</dbReference>
<sequence>GTGRDDDPHRTDRGSGSLPAAYFDATYARHEDPWGFTDRWYEQRKRALTLASLPDLRYRHALEVGCSIGVLTAELAQRCDEVTATDVADAALARARERLAGQPHVQVVRGALGGGQRPAGAGPGTDVEGRRPGLRARRRPARRPVRPGRARRRSATTCRGGRVAVA</sequence>
<dbReference type="GO" id="GO:0008757">
    <property type="term" value="F:S-adenosylmethionine-dependent methyltransferase activity"/>
    <property type="evidence" value="ECO:0007669"/>
    <property type="project" value="InterPro"/>
</dbReference>
<organism evidence="2">
    <name type="scientific">uncultured Micrococcus sp</name>
    <dbReference type="NCBI Taxonomy" id="114051"/>
    <lineage>
        <taxon>Bacteria</taxon>
        <taxon>Bacillati</taxon>
        <taxon>Actinomycetota</taxon>
        <taxon>Actinomycetes</taxon>
        <taxon>Micrococcales</taxon>
        <taxon>Micrococcaceae</taxon>
        <taxon>Micrococcus</taxon>
        <taxon>environmental samples</taxon>
    </lineage>
</organism>
<feature type="compositionally biased region" description="Basic residues" evidence="1">
    <location>
        <begin position="132"/>
        <end position="154"/>
    </location>
</feature>
<name>A0A060CD36_9MICC</name>
<dbReference type="Gene3D" id="3.40.50.150">
    <property type="entry name" value="Vaccinia Virus protein VP39"/>
    <property type="match status" value="1"/>
</dbReference>
<evidence type="ECO:0000313" key="2">
    <source>
        <dbReference type="EMBL" id="AIA93134.1"/>
    </source>
</evidence>
<dbReference type="CDD" id="cd02440">
    <property type="entry name" value="AdoMet_MTases"/>
    <property type="match status" value="1"/>
</dbReference>
<feature type="non-terminal residue" evidence="2">
    <location>
        <position position="166"/>
    </location>
</feature>
<dbReference type="InterPro" id="IPR029063">
    <property type="entry name" value="SAM-dependent_MTases_sf"/>
</dbReference>